<dbReference type="SMART" id="SM00854">
    <property type="entry name" value="PGA_cap"/>
    <property type="match status" value="1"/>
</dbReference>
<dbReference type="Proteomes" id="UP001603013">
    <property type="component" value="Unassembled WGS sequence"/>
</dbReference>
<dbReference type="Pfam" id="PF09587">
    <property type="entry name" value="PGA_cap"/>
    <property type="match status" value="1"/>
</dbReference>
<dbReference type="RefSeq" id="WP_391935588.1">
    <property type="nucleotide sequence ID" value="NZ_JBIBSM010000010.1"/>
</dbReference>
<dbReference type="EMBL" id="JBIBSM010000010">
    <property type="protein sequence ID" value="MFF8278457.1"/>
    <property type="molecule type" value="Genomic_DNA"/>
</dbReference>
<keyword evidence="4" id="KW-1185">Reference proteome</keyword>
<accession>A0ABW6YF65</accession>
<evidence type="ECO:0000259" key="2">
    <source>
        <dbReference type="SMART" id="SM00854"/>
    </source>
</evidence>
<dbReference type="InterPro" id="IPR052169">
    <property type="entry name" value="CW_Biosynth-Accessory"/>
</dbReference>
<evidence type="ECO:0000256" key="1">
    <source>
        <dbReference type="ARBA" id="ARBA00005662"/>
    </source>
</evidence>
<dbReference type="InterPro" id="IPR019079">
    <property type="entry name" value="Capsule_synth_CapA"/>
</dbReference>
<feature type="domain" description="Capsule synthesis protein CapA" evidence="2">
    <location>
        <begin position="7"/>
        <end position="301"/>
    </location>
</feature>
<dbReference type="InterPro" id="IPR029052">
    <property type="entry name" value="Metallo-depent_PP-like"/>
</dbReference>
<dbReference type="CDD" id="cd07381">
    <property type="entry name" value="MPP_CapA"/>
    <property type="match status" value="1"/>
</dbReference>
<gene>
    <name evidence="3" type="ORF">ACF05T_20475</name>
</gene>
<protein>
    <submittedName>
        <fullName evidence="3">CapA family protein</fullName>
    </submittedName>
</protein>
<evidence type="ECO:0000313" key="3">
    <source>
        <dbReference type="EMBL" id="MFF8278457.1"/>
    </source>
</evidence>
<organism evidence="3 4">
    <name type="scientific">Streptomyces lateritius</name>
    <dbReference type="NCBI Taxonomy" id="67313"/>
    <lineage>
        <taxon>Bacteria</taxon>
        <taxon>Bacillati</taxon>
        <taxon>Actinomycetota</taxon>
        <taxon>Actinomycetes</taxon>
        <taxon>Kitasatosporales</taxon>
        <taxon>Streptomycetaceae</taxon>
        <taxon>Streptomyces</taxon>
    </lineage>
</organism>
<dbReference type="PANTHER" id="PTHR33393:SF11">
    <property type="entry name" value="POLYGLUTAMINE SYNTHESIS ACCESSORY PROTEIN RV0574C-RELATED"/>
    <property type="match status" value="1"/>
</dbReference>
<proteinExistence type="inferred from homology"/>
<name>A0ABW6YF65_9ACTN</name>
<dbReference type="PANTHER" id="PTHR33393">
    <property type="entry name" value="POLYGLUTAMINE SYNTHESIS ACCESSORY PROTEIN RV0574C-RELATED"/>
    <property type="match status" value="1"/>
</dbReference>
<comment type="similarity">
    <text evidence="1">Belongs to the CapA family.</text>
</comment>
<comment type="caution">
    <text evidence="3">The sequence shown here is derived from an EMBL/GenBank/DDBJ whole genome shotgun (WGS) entry which is preliminary data.</text>
</comment>
<dbReference type="SUPFAM" id="SSF56300">
    <property type="entry name" value="Metallo-dependent phosphatases"/>
    <property type="match status" value="1"/>
</dbReference>
<dbReference type="Gene3D" id="3.60.21.10">
    <property type="match status" value="1"/>
</dbReference>
<reference evidence="3 4" key="1">
    <citation type="submission" date="2024-10" db="EMBL/GenBank/DDBJ databases">
        <title>The Natural Products Discovery Center: Release of the First 8490 Sequenced Strains for Exploring Actinobacteria Biosynthetic Diversity.</title>
        <authorList>
            <person name="Kalkreuter E."/>
            <person name="Kautsar S.A."/>
            <person name="Yang D."/>
            <person name="Bader C.D."/>
            <person name="Teijaro C.N."/>
            <person name="Fluegel L."/>
            <person name="Davis C.M."/>
            <person name="Simpson J.R."/>
            <person name="Lauterbach L."/>
            <person name="Steele A.D."/>
            <person name="Gui C."/>
            <person name="Meng S."/>
            <person name="Li G."/>
            <person name="Viehrig K."/>
            <person name="Ye F."/>
            <person name="Su P."/>
            <person name="Kiefer A.F."/>
            <person name="Nichols A."/>
            <person name="Cepeda A.J."/>
            <person name="Yan W."/>
            <person name="Fan B."/>
            <person name="Jiang Y."/>
            <person name="Adhikari A."/>
            <person name="Zheng C.-J."/>
            <person name="Schuster L."/>
            <person name="Cowan T.M."/>
            <person name="Smanski M.J."/>
            <person name="Chevrette M.G."/>
            <person name="De Carvalho L.P.S."/>
            <person name="Shen B."/>
        </authorList>
    </citation>
    <scope>NUCLEOTIDE SEQUENCE [LARGE SCALE GENOMIC DNA]</scope>
    <source>
        <strain evidence="3 4">NPDC015755</strain>
    </source>
</reference>
<evidence type="ECO:0000313" key="4">
    <source>
        <dbReference type="Proteomes" id="UP001603013"/>
    </source>
</evidence>
<sequence>MGSDPVGLFLCGDVMLGRGVDQILPHPGDPALRERFVHDARSYVALAESVSGPIPHRVDYAYPWGVALGALAEAAPDVRIVNLETAVTVNHEFAPGKAVHYRMHPDNLPSLAAVRPDVTVLANNHVLDHGRRGLDDTLAALHGIGPTDTGPGTGTGPGLRTVGAGRDAQEAERPAVVDLPGGVRVVVYAIGMASSGIPRDWAATARRGGVHFAASPTGTTAARLAARVREAKKPGDIVVVSVHWGSNWGYALSRADVDFAHTLIDNGADIVHGHSSHHPRPLEVYRGRLVLHGCGDLINDYEGITGYEQYRDDLRLLYLPTVTPDGTLQEVRIIPLRARRMRLEHASRRDARWLHDVLGRHSRPYGAHVDLDEDGTLVASPA</sequence>